<accession>A0A016AP63</accession>
<evidence type="ECO:0000259" key="4">
    <source>
        <dbReference type="PROSITE" id="PS01124"/>
    </source>
</evidence>
<evidence type="ECO:0000256" key="1">
    <source>
        <dbReference type="ARBA" id="ARBA00023125"/>
    </source>
</evidence>
<dbReference type="Proteomes" id="UP000020938">
    <property type="component" value="Unassembled WGS sequence"/>
</dbReference>
<keyword evidence="3" id="KW-0472">Membrane</keyword>
<feature type="transmembrane region" description="Helical" evidence="3">
    <location>
        <begin position="144"/>
        <end position="167"/>
    </location>
</feature>
<feature type="compositionally biased region" description="Basic residues" evidence="2">
    <location>
        <begin position="384"/>
        <end position="395"/>
    </location>
</feature>
<keyword evidence="3" id="KW-1133">Transmembrane helix</keyword>
<dbReference type="Pfam" id="PF12833">
    <property type="entry name" value="HTH_18"/>
    <property type="match status" value="1"/>
</dbReference>
<gene>
    <name evidence="5" type="ORF">M123_2290</name>
</gene>
<dbReference type="PROSITE" id="PS01124">
    <property type="entry name" value="HTH_ARAC_FAMILY_2"/>
    <property type="match status" value="1"/>
</dbReference>
<dbReference type="PANTHER" id="PTHR43280:SF2">
    <property type="entry name" value="HTH-TYPE TRANSCRIPTIONAL REGULATOR EXSA"/>
    <property type="match status" value="1"/>
</dbReference>
<reference evidence="5 6" key="1">
    <citation type="submission" date="2014-02" db="EMBL/GenBank/DDBJ databases">
        <authorList>
            <person name="Sears C."/>
            <person name="Carroll K."/>
            <person name="Sack B.R."/>
            <person name="Qadri F."/>
            <person name="Myers L.L."/>
            <person name="Chung G.-T."/>
            <person name="Escheverria P."/>
            <person name="Fraser C.M."/>
            <person name="Sadzewicz L."/>
            <person name="Shefchek K.A."/>
            <person name="Tallon L."/>
            <person name="Das S.P."/>
            <person name="Daugherty S."/>
            <person name="Mongodin E.F."/>
        </authorList>
    </citation>
    <scope>NUCLEOTIDE SEQUENCE [LARGE SCALE GENOMIC DNA]</scope>
    <source>
        <strain evidence="5 6">3976T8</strain>
    </source>
</reference>
<keyword evidence="3" id="KW-0812">Transmembrane</keyword>
<feature type="transmembrane region" description="Helical" evidence="3">
    <location>
        <begin position="217"/>
        <end position="237"/>
    </location>
</feature>
<evidence type="ECO:0000256" key="3">
    <source>
        <dbReference type="SAM" id="Phobius"/>
    </source>
</evidence>
<feature type="transmembrane region" description="Helical" evidence="3">
    <location>
        <begin position="12"/>
        <end position="31"/>
    </location>
</feature>
<feature type="transmembrane region" description="Helical" evidence="3">
    <location>
        <begin position="71"/>
        <end position="91"/>
    </location>
</feature>
<feature type="compositionally biased region" description="Basic and acidic residues" evidence="2">
    <location>
        <begin position="372"/>
        <end position="383"/>
    </location>
</feature>
<dbReference type="EMBL" id="JGDS01000051">
    <property type="protein sequence ID" value="EXZ73165.1"/>
    <property type="molecule type" value="Genomic_DNA"/>
</dbReference>
<dbReference type="PATRIC" id="fig|1339314.3.peg.2496"/>
<organism evidence="5 6">
    <name type="scientific">Bacteroides fragilis str. 3976T8</name>
    <dbReference type="NCBI Taxonomy" id="1339314"/>
    <lineage>
        <taxon>Bacteria</taxon>
        <taxon>Pseudomonadati</taxon>
        <taxon>Bacteroidota</taxon>
        <taxon>Bacteroidia</taxon>
        <taxon>Bacteroidales</taxon>
        <taxon>Bacteroidaceae</taxon>
        <taxon>Bacteroides</taxon>
    </lineage>
</organism>
<feature type="region of interest" description="Disordered" evidence="2">
    <location>
        <begin position="372"/>
        <end position="395"/>
    </location>
</feature>
<dbReference type="InterPro" id="IPR018060">
    <property type="entry name" value="HTH_AraC"/>
</dbReference>
<dbReference type="GO" id="GO:0003700">
    <property type="term" value="F:DNA-binding transcription factor activity"/>
    <property type="evidence" value="ECO:0007669"/>
    <property type="project" value="InterPro"/>
</dbReference>
<evidence type="ECO:0000313" key="5">
    <source>
        <dbReference type="EMBL" id="EXZ73165.1"/>
    </source>
</evidence>
<protein>
    <submittedName>
        <fullName evidence="5">Bacterial regulatory helix-turn-helix s, AraC family protein</fullName>
    </submittedName>
</protein>
<feature type="transmembrane region" description="Helical" evidence="3">
    <location>
        <begin position="188"/>
        <end position="211"/>
    </location>
</feature>
<dbReference type="PANTHER" id="PTHR43280">
    <property type="entry name" value="ARAC-FAMILY TRANSCRIPTIONAL REGULATOR"/>
    <property type="match status" value="1"/>
</dbReference>
<feature type="transmembrane region" description="Helical" evidence="3">
    <location>
        <begin position="40"/>
        <end position="59"/>
    </location>
</feature>
<keyword evidence="1" id="KW-0238">DNA-binding</keyword>
<feature type="transmembrane region" description="Helical" evidence="3">
    <location>
        <begin position="103"/>
        <end position="124"/>
    </location>
</feature>
<evidence type="ECO:0000313" key="6">
    <source>
        <dbReference type="Proteomes" id="UP000020938"/>
    </source>
</evidence>
<feature type="domain" description="HTH araC/xylS-type" evidence="4">
    <location>
        <begin position="285"/>
        <end position="375"/>
    </location>
</feature>
<dbReference type="RefSeq" id="WP_032598293.1">
    <property type="nucleotide sequence ID" value="NZ_JGDS01000051.1"/>
</dbReference>
<dbReference type="Gene3D" id="1.10.10.60">
    <property type="entry name" value="Homeodomain-like"/>
    <property type="match status" value="1"/>
</dbReference>
<evidence type="ECO:0000256" key="2">
    <source>
        <dbReference type="SAM" id="MobiDB-lite"/>
    </source>
</evidence>
<sequence length="395" mass="45202">MDATSYYGDLGIFLYFAPIVSSFTAAFALLINRQRTYPQGWLAAVFITIGAGMTCSFVFDRYLTANHTEIFRSINFITSAAVAVSVLFYYVSLMRPRLLTRKFILSFCGGWLLFALITALPDVLSPRFHPLPGIYRLTDFSSPAVVSRLLINACLIAFEVWLGVFIIRMYRKHCKLIREIYSFTEGINLSWVSITMALFILLGLLDILWMINSTAGYKMLFNVVSFGVIWVLFWYGFRQGEIPLPRTDGDCLAVPGNGAASPGDEKAMELKADLLRYFQTKKPFLNPELSLKDVALAVGVSHYVLSRFINKEFQVNFYTLVSGYRIEYVLHLIELNKNTLNGDTLFAASGFKSRTVFFQQFKEKTGLTPQEYIEKQQKAEEQKKRKKRMQKQQEW</sequence>
<dbReference type="GO" id="GO:0043565">
    <property type="term" value="F:sequence-specific DNA binding"/>
    <property type="evidence" value="ECO:0007669"/>
    <property type="project" value="InterPro"/>
</dbReference>
<name>A0A016AP63_BACFG</name>
<dbReference type="AlphaFoldDB" id="A0A016AP63"/>
<dbReference type="SMART" id="SM00342">
    <property type="entry name" value="HTH_ARAC"/>
    <property type="match status" value="1"/>
</dbReference>
<comment type="caution">
    <text evidence="5">The sequence shown here is derived from an EMBL/GenBank/DDBJ whole genome shotgun (WGS) entry which is preliminary data.</text>
</comment>
<proteinExistence type="predicted"/>